<organism evidence="9 10">
    <name type="scientific">Cladobotryum mycophilum</name>
    <dbReference type="NCBI Taxonomy" id="491253"/>
    <lineage>
        <taxon>Eukaryota</taxon>
        <taxon>Fungi</taxon>
        <taxon>Dikarya</taxon>
        <taxon>Ascomycota</taxon>
        <taxon>Pezizomycotina</taxon>
        <taxon>Sordariomycetes</taxon>
        <taxon>Hypocreomycetidae</taxon>
        <taxon>Hypocreales</taxon>
        <taxon>Hypocreaceae</taxon>
        <taxon>Cladobotryum</taxon>
    </lineage>
</organism>
<feature type="region of interest" description="Disordered" evidence="7">
    <location>
        <begin position="276"/>
        <end position="339"/>
    </location>
</feature>
<evidence type="ECO:0000256" key="1">
    <source>
        <dbReference type="ARBA" id="ARBA00004123"/>
    </source>
</evidence>
<dbReference type="CDD" id="cd12148">
    <property type="entry name" value="fungal_TF_MHR"/>
    <property type="match status" value="1"/>
</dbReference>
<evidence type="ECO:0000313" key="9">
    <source>
        <dbReference type="EMBL" id="KAK5989132.1"/>
    </source>
</evidence>
<reference evidence="9 10" key="1">
    <citation type="submission" date="2024-01" db="EMBL/GenBank/DDBJ databases">
        <title>Complete genome of Cladobotryum mycophilum ATHUM6906.</title>
        <authorList>
            <person name="Christinaki A.C."/>
            <person name="Myridakis A.I."/>
            <person name="Kouvelis V.N."/>
        </authorList>
    </citation>
    <scope>NUCLEOTIDE SEQUENCE [LARGE SCALE GENOMIC DNA]</scope>
    <source>
        <strain evidence="9 10">ATHUM6906</strain>
    </source>
</reference>
<dbReference type="InterPro" id="IPR001138">
    <property type="entry name" value="Zn2Cys6_DnaBD"/>
</dbReference>
<sequence>MSNDRAGMRRHQFQNAQHPSLNSASRLYHGNVPGGMNADSSPNTIMGVNSQFGDFSFPYAGLSDQNVMVPIDGHQAASFSQHPAMNSVMASASASPSHAINPIVPLPGPSLSAEPDPQRASIDNSDDPNHEKHTPASNTLEDPTTDEFGMPSHRRGDGTDLGGKTKDGKDSAPPAWSELKTKAGKDRKRLPLACIACRRKKIRCSGEKPACKHCLRSRIPCVYKVTTRKAAPRTDYMAMLDKRLKRMEERIIKILPKNDQSSLSAIPRAVVKPAIPGTGAAASTKPAPKKRNADDAFGPDLEAWAKAPRPKMPENEPGSPDSREDEENQLQREGIDSLPPKDVQEHLAEVFFDSVYGQSYHLLHKPSYMRKLKNDALPPVLILSVCAIAARFTSNPKLNSASKQFMRGEEWASIARDICTKRYDWPNITILTCLLILGLHEFGTCHGGRAWALGGQAIRMAFALHLHKDLEYDPHARNRKTKLSFIDREIRRRTMWACFLMDRFNSSGTDRPIFIKEETIKIPLPVSEKYFQLDMPAHTEYLDGKVPEREIPEEAQLKEPKESMGVSAYTIRSISIWGRIITYINQGGRDTDSHPMWSPESEYGKLVRQTEGLLRSLPEAIQYSRKNLEIHRTENTASHLLFLHMSIQQNLLFLNQAAVTFSQDRCKKAPKEFVPQSSAKTFLAANKISDLLRDAEDAQCSVSTPFAGYCAFSSTAIHITGIFSGNPTMKATAEANSAVNVKFLRKMMKYWGMFHWMVENIRTQYRNALDAARVGGPTHGSTASSPILQYSDWFNRYPHGVSDPDYMDPAIHRKREKGEDGVLEQKPELQSVGDFFTAVGSTQSTDGKDGSRGPVPKRKASKKQPNTTANKVDSQQPQRSPSDNGGPSGAGQAGAQLQHQRQRQHSGQGQRKFSGQLGGQTTGPMNFGPVNVPQSQSSSHSVVSNPDHLQSFGQSMPAQSGFFSTDMLSMNLGQPPDSLLQALDRQFTFGGFSMEPDNMTAMMSGFGAWNDLSSQTGQANNQLDSTQGGKNNDTNAQGQFNDALNQFSNQDAVPGWFMPLEGNQDLNIGGGEMDPFGNLFGGPNGMTSINQNGDIQNYL</sequence>
<evidence type="ECO:0000256" key="4">
    <source>
        <dbReference type="ARBA" id="ARBA00023026"/>
    </source>
</evidence>
<dbReference type="PROSITE" id="PS00463">
    <property type="entry name" value="ZN2_CY6_FUNGAL_1"/>
    <property type="match status" value="1"/>
</dbReference>
<keyword evidence="3" id="KW-0805">Transcription regulation</keyword>
<comment type="caution">
    <text evidence="9">The sequence shown here is derived from an EMBL/GenBank/DDBJ whole genome shotgun (WGS) entry which is preliminary data.</text>
</comment>
<gene>
    <name evidence="9" type="ORF">PT974_10632</name>
</gene>
<dbReference type="SMART" id="SM00906">
    <property type="entry name" value="Fungal_trans"/>
    <property type="match status" value="1"/>
</dbReference>
<evidence type="ECO:0000256" key="7">
    <source>
        <dbReference type="SAM" id="MobiDB-lite"/>
    </source>
</evidence>
<feature type="region of interest" description="Disordered" evidence="7">
    <location>
        <begin position="99"/>
        <end position="182"/>
    </location>
</feature>
<dbReference type="Proteomes" id="UP001338125">
    <property type="component" value="Unassembled WGS sequence"/>
</dbReference>
<keyword evidence="5" id="KW-0804">Transcription</keyword>
<dbReference type="SMART" id="SM00066">
    <property type="entry name" value="GAL4"/>
    <property type="match status" value="1"/>
</dbReference>
<dbReference type="Pfam" id="PF04082">
    <property type="entry name" value="Fungal_trans"/>
    <property type="match status" value="1"/>
</dbReference>
<dbReference type="InterPro" id="IPR036864">
    <property type="entry name" value="Zn2-C6_fun-type_DNA-bd_sf"/>
</dbReference>
<evidence type="ECO:0000256" key="3">
    <source>
        <dbReference type="ARBA" id="ARBA00023015"/>
    </source>
</evidence>
<dbReference type="Pfam" id="PF00172">
    <property type="entry name" value="Zn_clus"/>
    <property type="match status" value="1"/>
</dbReference>
<name>A0ABR0SBC8_9HYPO</name>
<evidence type="ECO:0000256" key="6">
    <source>
        <dbReference type="ARBA" id="ARBA00023242"/>
    </source>
</evidence>
<feature type="region of interest" description="Disordered" evidence="7">
    <location>
        <begin position="838"/>
        <end position="957"/>
    </location>
</feature>
<dbReference type="Gene3D" id="4.10.240.10">
    <property type="entry name" value="Zn(2)-C6 fungal-type DNA-binding domain"/>
    <property type="match status" value="1"/>
</dbReference>
<dbReference type="PANTHER" id="PTHR47338:SF27">
    <property type="entry name" value="ZN(II)2CYS6 TRANSCRIPTION FACTOR (EUROFUNG)"/>
    <property type="match status" value="1"/>
</dbReference>
<dbReference type="EMBL" id="JAVFKD010000015">
    <property type="protein sequence ID" value="KAK5989132.1"/>
    <property type="molecule type" value="Genomic_DNA"/>
</dbReference>
<keyword evidence="10" id="KW-1185">Reference proteome</keyword>
<evidence type="ECO:0000256" key="5">
    <source>
        <dbReference type="ARBA" id="ARBA00023163"/>
    </source>
</evidence>
<keyword evidence="2" id="KW-0479">Metal-binding</keyword>
<feature type="domain" description="Zn(2)-C6 fungal-type" evidence="8">
    <location>
        <begin position="193"/>
        <end position="223"/>
    </location>
</feature>
<dbReference type="PANTHER" id="PTHR47338">
    <property type="entry name" value="ZN(II)2CYS6 TRANSCRIPTION FACTOR (EUROFUNG)-RELATED"/>
    <property type="match status" value="1"/>
</dbReference>
<proteinExistence type="predicted"/>
<feature type="compositionally biased region" description="Polar residues" evidence="7">
    <location>
        <begin position="863"/>
        <end position="883"/>
    </location>
</feature>
<feature type="region of interest" description="Disordered" evidence="7">
    <location>
        <begin position="1012"/>
        <end position="1038"/>
    </location>
</feature>
<feature type="compositionally biased region" description="Low complexity" evidence="7">
    <location>
        <begin position="929"/>
        <end position="946"/>
    </location>
</feature>
<evidence type="ECO:0000256" key="2">
    <source>
        <dbReference type="ARBA" id="ARBA00022723"/>
    </source>
</evidence>
<dbReference type="PROSITE" id="PS50048">
    <property type="entry name" value="ZN2_CY6_FUNGAL_2"/>
    <property type="match status" value="1"/>
</dbReference>
<keyword evidence="6" id="KW-0539">Nucleus</keyword>
<dbReference type="PRINTS" id="PR00755">
    <property type="entry name" value="AFLATOXINBRP"/>
</dbReference>
<feature type="compositionally biased region" description="Polar residues" evidence="7">
    <location>
        <begin position="947"/>
        <end position="957"/>
    </location>
</feature>
<feature type="compositionally biased region" description="Basic and acidic residues" evidence="7">
    <location>
        <begin position="154"/>
        <end position="170"/>
    </location>
</feature>
<dbReference type="InterPro" id="IPR007219">
    <property type="entry name" value="XnlR_reg_dom"/>
</dbReference>
<accession>A0ABR0SBC8</accession>
<evidence type="ECO:0000313" key="10">
    <source>
        <dbReference type="Proteomes" id="UP001338125"/>
    </source>
</evidence>
<dbReference type="SUPFAM" id="SSF57701">
    <property type="entry name" value="Zn2/Cys6 DNA-binding domain"/>
    <property type="match status" value="1"/>
</dbReference>
<feature type="compositionally biased region" description="Low complexity" evidence="7">
    <location>
        <begin position="893"/>
        <end position="911"/>
    </location>
</feature>
<protein>
    <submittedName>
        <fullName evidence="9">Transcriptional regulatory protein</fullName>
    </submittedName>
</protein>
<dbReference type="CDD" id="cd00067">
    <property type="entry name" value="GAL4"/>
    <property type="match status" value="1"/>
</dbReference>
<evidence type="ECO:0000259" key="8">
    <source>
        <dbReference type="PROSITE" id="PS50048"/>
    </source>
</evidence>
<keyword evidence="4" id="KW-0843">Virulence</keyword>
<comment type="subcellular location">
    <subcellularLocation>
        <location evidence="1">Nucleus</location>
    </subcellularLocation>
</comment>
<dbReference type="InterPro" id="IPR050815">
    <property type="entry name" value="TF_fung"/>
</dbReference>